<comment type="similarity">
    <text evidence="1 6">Belongs to the SecB family.</text>
</comment>
<keyword evidence="3 6" id="KW-0653">Protein transport</keyword>
<dbReference type="HAMAP" id="MF_00821">
    <property type="entry name" value="SecB"/>
    <property type="match status" value="1"/>
</dbReference>
<evidence type="ECO:0000313" key="8">
    <source>
        <dbReference type="Proteomes" id="UP001482231"/>
    </source>
</evidence>
<comment type="subunit">
    <text evidence="6">Homotetramer, a dimer of dimers. One homotetramer interacts with 1 SecA dimer.</text>
</comment>
<accession>A0ABV0EDY9</accession>
<evidence type="ECO:0000256" key="5">
    <source>
        <dbReference type="ARBA" id="ARBA00023186"/>
    </source>
</evidence>
<dbReference type="NCBIfam" id="NF004394">
    <property type="entry name" value="PRK05751.1-5"/>
    <property type="match status" value="1"/>
</dbReference>
<comment type="caution">
    <text evidence="7">The sequence shown here is derived from an EMBL/GenBank/DDBJ whole genome shotgun (WGS) entry which is preliminary data.</text>
</comment>
<name>A0ABV0EDY9_9BURK</name>
<dbReference type="RefSeq" id="WP_347308002.1">
    <property type="nucleotide sequence ID" value="NZ_JBAJEX010000004.1"/>
</dbReference>
<dbReference type="SUPFAM" id="SSF54611">
    <property type="entry name" value="SecB-like"/>
    <property type="match status" value="1"/>
</dbReference>
<dbReference type="PANTHER" id="PTHR36918:SF1">
    <property type="entry name" value="PROTEIN-EXPORT PROTEIN SECB"/>
    <property type="match status" value="1"/>
</dbReference>
<organism evidence="7 8">
    <name type="scientific">Thiobacter aerophilum</name>
    <dbReference type="NCBI Taxonomy" id="3121275"/>
    <lineage>
        <taxon>Bacteria</taxon>
        <taxon>Pseudomonadati</taxon>
        <taxon>Pseudomonadota</taxon>
        <taxon>Betaproteobacteria</taxon>
        <taxon>Burkholderiales</taxon>
        <taxon>Thiobacteraceae</taxon>
        <taxon>Thiobacter</taxon>
    </lineage>
</organism>
<keyword evidence="8" id="KW-1185">Reference proteome</keyword>
<dbReference type="NCBIfam" id="NF004392">
    <property type="entry name" value="PRK05751.1-3"/>
    <property type="match status" value="1"/>
</dbReference>
<gene>
    <name evidence="6 7" type="primary">secB</name>
    <name evidence="7" type="ORF">V6E02_06675</name>
</gene>
<keyword evidence="4 6" id="KW-0811">Translocation</keyword>
<keyword evidence="2 6" id="KW-0813">Transport</keyword>
<keyword evidence="6" id="KW-0963">Cytoplasm</keyword>
<dbReference type="PANTHER" id="PTHR36918">
    <property type="match status" value="1"/>
</dbReference>
<dbReference type="InterPro" id="IPR035958">
    <property type="entry name" value="SecB-like_sf"/>
</dbReference>
<comment type="subcellular location">
    <subcellularLocation>
        <location evidence="6">Cytoplasm</location>
    </subcellularLocation>
</comment>
<comment type="function">
    <text evidence="6">One of the proteins required for the normal export of preproteins out of the cell cytoplasm. It is a molecular chaperone that binds to a subset of precursor proteins, maintaining them in a translocation-competent state. It also specifically binds to its receptor SecA.</text>
</comment>
<evidence type="ECO:0000313" key="7">
    <source>
        <dbReference type="EMBL" id="MEO1766892.1"/>
    </source>
</evidence>
<dbReference type="Proteomes" id="UP001482231">
    <property type="component" value="Unassembled WGS sequence"/>
</dbReference>
<evidence type="ECO:0000256" key="4">
    <source>
        <dbReference type="ARBA" id="ARBA00023010"/>
    </source>
</evidence>
<dbReference type="NCBIfam" id="TIGR00809">
    <property type="entry name" value="secB"/>
    <property type="match status" value="1"/>
</dbReference>
<sequence>MSEPQQPLFTIEKIYVKDLSVEVPNAPAIFLEREAPKIDVQMNTQGGPIGEDVYQVLLTVTVSATVGERTMFLVEAAQGGIFRIAGVPVEQMELVLGITCPNLLFPYVRETISDAVSRAGFMPLYLNPVNFEAIYAQRMQAAQAQMPNAQAEATRPN</sequence>
<protein>
    <recommendedName>
        <fullName evidence="6">Protein-export protein SecB</fullName>
    </recommendedName>
</protein>
<evidence type="ECO:0000256" key="3">
    <source>
        <dbReference type="ARBA" id="ARBA00022927"/>
    </source>
</evidence>
<dbReference type="EMBL" id="JBAJEX010000004">
    <property type="protein sequence ID" value="MEO1766892.1"/>
    <property type="molecule type" value="Genomic_DNA"/>
</dbReference>
<dbReference type="PRINTS" id="PR01594">
    <property type="entry name" value="SECBCHAPRONE"/>
</dbReference>
<evidence type="ECO:0000256" key="2">
    <source>
        <dbReference type="ARBA" id="ARBA00022448"/>
    </source>
</evidence>
<dbReference type="InterPro" id="IPR003708">
    <property type="entry name" value="SecB"/>
</dbReference>
<reference evidence="7 8" key="1">
    <citation type="submission" date="2024-02" db="EMBL/GenBank/DDBJ databases">
        <title>New thermophilic sulfur-oxidizing bacteria from a hot springs of the Uzon caldera (Kamchatka, Russia).</title>
        <authorList>
            <person name="Dukat A.M."/>
            <person name="Elcheninov A.G."/>
            <person name="Frolov E.N."/>
        </authorList>
    </citation>
    <scope>NUCLEOTIDE SEQUENCE [LARGE SCALE GENOMIC DNA]</scope>
    <source>
        <strain evidence="7 8">AK1</strain>
    </source>
</reference>
<evidence type="ECO:0000256" key="1">
    <source>
        <dbReference type="ARBA" id="ARBA00009990"/>
    </source>
</evidence>
<dbReference type="Pfam" id="PF02556">
    <property type="entry name" value="SecB"/>
    <property type="match status" value="1"/>
</dbReference>
<proteinExistence type="inferred from homology"/>
<evidence type="ECO:0000256" key="6">
    <source>
        <dbReference type="HAMAP-Rule" id="MF_00821"/>
    </source>
</evidence>
<keyword evidence="5 6" id="KW-0143">Chaperone</keyword>
<dbReference type="Gene3D" id="3.10.420.10">
    <property type="entry name" value="SecB-like"/>
    <property type="match status" value="1"/>
</dbReference>